<feature type="domain" description="HTH cro/C1-type" evidence="1">
    <location>
        <begin position="17"/>
        <end position="72"/>
    </location>
</feature>
<dbReference type="InterPro" id="IPR010982">
    <property type="entry name" value="Lambda_DNA-bd_dom_sf"/>
</dbReference>
<evidence type="ECO:0000313" key="2">
    <source>
        <dbReference type="EMBL" id="ODS22885.1"/>
    </source>
</evidence>
<reference evidence="2 3" key="1">
    <citation type="journal article" date="2016" name="Appl. Environ. Microbiol.">
        <title>Lack of Overt Genome Reduction in the Bryostatin-Producing Bryozoan Symbiont "Candidatus Endobugula sertula".</title>
        <authorList>
            <person name="Miller I.J."/>
            <person name="Vanee N."/>
            <person name="Fong S.S."/>
            <person name="Lim-Fong G.E."/>
            <person name="Kwan J.C."/>
        </authorList>
    </citation>
    <scope>NUCLEOTIDE SEQUENCE [LARGE SCALE GENOMIC DNA]</scope>
    <source>
        <strain evidence="2">AB1-4</strain>
    </source>
</reference>
<organism evidence="2 3">
    <name type="scientific">Candidatus Endobugula sertula</name>
    <name type="common">Bugula neritina bacterial symbiont</name>
    <dbReference type="NCBI Taxonomy" id="62101"/>
    <lineage>
        <taxon>Bacteria</taxon>
        <taxon>Pseudomonadati</taxon>
        <taxon>Pseudomonadota</taxon>
        <taxon>Gammaproteobacteria</taxon>
        <taxon>Cellvibrionales</taxon>
        <taxon>Cellvibrionaceae</taxon>
        <taxon>Candidatus Endobugula</taxon>
    </lineage>
</organism>
<dbReference type="AlphaFoldDB" id="A0A1D2QMU9"/>
<gene>
    <name evidence="2" type="ORF">AB835_11850</name>
</gene>
<dbReference type="Pfam" id="PF01381">
    <property type="entry name" value="HTH_3"/>
    <property type="match status" value="1"/>
</dbReference>
<dbReference type="SUPFAM" id="SSF47413">
    <property type="entry name" value="lambda repressor-like DNA-binding domains"/>
    <property type="match status" value="1"/>
</dbReference>
<dbReference type="STRING" id="62101.AB835_11850"/>
<dbReference type="Gene3D" id="1.10.260.40">
    <property type="entry name" value="lambda repressor-like DNA-binding domains"/>
    <property type="match status" value="1"/>
</dbReference>
<dbReference type="SMART" id="SM00530">
    <property type="entry name" value="HTH_XRE"/>
    <property type="match status" value="1"/>
</dbReference>
<accession>A0A1D2QMU9</accession>
<dbReference type="PROSITE" id="PS50943">
    <property type="entry name" value="HTH_CROC1"/>
    <property type="match status" value="1"/>
</dbReference>
<protein>
    <recommendedName>
        <fullName evidence="1">HTH cro/C1-type domain-containing protein</fullName>
    </recommendedName>
</protein>
<sequence length="88" mass="10257">MRKTIYSKESRALSKWLINQRKQAGLTQREFAKLLGIHHSIIGKIEKGERRIDVVEFIKYCEALESDPHAALDEVKKSMRGKRHSLRP</sequence>
<dbReference type="EMBL" id="MDLC01000048">
    <property type="protein sequence ID" value="ODS22885.1"/>
    <property type="molecule type" value="Genomic_DNA"/>
</dbReference>
<evidence type="ECO:0000259" key="1">
    <source>
        <dbReference type="PROSITE" id="PS50943"/>
    </source>
</evidence>
<dbReference type="GO" id="GO:0003677">
    <property type="term" value="F:DNA binding"/>
    <property type="evidence" value="ECO:0007669"/>
    <property type="project" value="InterPro"/>
</dbReference>
<evidence type="ECO:0000313" key="3">
    <source>
        <dbReference type="Proteomes" id="UP000242502"/>
    </source>
</evidence>
<dbReference type="InterPro" id="IPR001387">
    <property type="entry name" value="Cro/C1-type_HTH"/>
</dbReference>
<dbReference type="CDD" id="cd00093">
    <property type="entry name" value="HTH_XRE"/>
    <property type="match status" value="1"/>
</dbReference>
<comment type="caution">
    <text evidence="2">The sequence shown here is derived from an EMBL/GenBank/DDBJ whole genome shotgun (WGS) entry which is preliminary data.</text>
</comment>
<proteinExistence type="predicted"/>
<name>A0A1D2QMU9_9GAMM</name>
<dbReference type="Proteomes" id="UP000242502">
    <property type="component" value="Unassembled WGS sequence"/>
</dbReference>